<evidence type="ECO:0000313" key="6">
    <source>
        <dbReference type="EMBL" id="MEX0408260.1"/>
    </source>
</evidence>
<keyword evidence="7" id="KW-1185">Reference proteome</keyword>
<organism evidence="6 7">
    <name type="scientific">Aquibium pacificus</name>
    <dbReference type="NCBI Taxonomy" id="3153579"/>
    <lineage>
        <taxon>Bacteria</taxon>
        <taxon>Pseudomonadati</taxon>
        <taxon>Pseudomonadota</taxon>
        <taxon>Alphaproteobacteria</taxon>
        <taxon>Hyphomicrobiales</taxon>
        <taxon>Phyllobacteriaceae</taxon>
        <taxon>Aquibium</taxon>
    </lineage>
</organism>
<reference evidence="6 7" key="1">
    <citation type="submission" date="2024-05" db="EMBL/GenBank/DDBJ databases">
        <authorList>
            <person name="Jiang F."/>
        </authorList>
    </citation>
    <scope>NUCLEOTIDE SEQUENCE [LARGE SCALE GENOMIC DNA]</scope>
    <source>
        <strain evidence="6 7">LZ166</strain>
    </source>
</reference>
<evidence type="ECO:0000256" key="3">
    <source>
        <dbReference type="ARBA" id="ARBA00022801"/>
    </source>
</evidence>
<accession>A0ABV3SRU1</accession>
<proteinExistence type="inferred from homology"/>
<dbReference type="Gene3D" id="3.60.15.10">
    <property type="entry name" value="Ribonuclease Z/Hydroxyacylglutathione hydrolase-like"/>
    <property type="match status" value="1"/>
</dbReference>
<dbReference type="PANTHER" id="PTHR42978:SF6">
    <property type="entry name" value="QUORUM-QUENCHING LACTONASE YTNP-RELATED"/>
    <property type="match status" value="1"/>
</dbReference>
<sequence>MLEIGDFKISRVEEVVLDEPVDLFAGLDENIIAQNRGWMEPHYYNAERNVLQSMIHVWILRRGDRTIIIDTGGGDDRDRPLSPRFHMQKRHLDRGLVAAGVDPESVDTVFLTHLHVDHVGWNTKREGDRWVPMFPNARYKMSAKELEARDPERGAASRPPASWNTYLDTVKPVLDAGLVDVVEGTESLGEGLDMVPIPGHAPGMTGLRVRSKGQEAFFITDVMHQPIQILYPEWNSKYCENQDMARETRAKVLKHAADEGALLLPSHFGRPFGGYVRRDGGGYRFEPAPDVM</sequence>
<dbReference type="SMART" id="SM00849">
    <property type="entry name" value="Lactamase_B"/>
    <property type="match status" value="1"/>
</dbReference>
<protein>
    <submittedName>
        <fullName evidence="6">MBL fold metallo-hydrolase</fullName>
    </submittedName>
</protein>
<dbReference type="CDD" id="cd16277">
    <property type="entry name" value="metallo-hydrolase-like_MBL-fold"/>
    <property type="match status" value="1"/>
</dbReference>
<name>A0ABV3SRU1_9HYPH</name>
<keyword evidence="4" id="KW-0862">Zinc</keyword>
<dbReference type="InterPro" id="IPR036866">
    <property type="entry name" value="RibonucZ/Hydroxyglut_hydro"/>
</dbReference>
<keyword evidence="3" id="KW-0378">Hydrolase</keyword>
<feature type="domain" description="Metallo-beta-lactamase" evidence="5">
    <location>
        <begin position="54"/>
        <end position="267"/>
    </location>
</feature>
<dbReference type="InterPro" id="IPR051013">
    <property type="entry name" value="MBL_superfamily_lactonases"/>
</dbReference>
<comment type="caution">
    <text evidence="6">The sequence shown here is derived from an EMBL/GenBank/DDBJ whole genome shotgun (WGS) entry which is preliminary data.</text>
</comment>
<keyword evidence="2" id="KW-0479">Metal-binding</keyword>
<gene>
    <name evidence="6" type="ORF">ABGN05_21590</name>
</gene>
<evidence type="ECO:0000256" key="1">
    <source>
        <dbReference type="ARBA" id="ARBA00007749"/>
    </source>
</evidence>
<dbReference type="Pfam" id="PF00753">
    <property type="entry name" value="Lactamase_B"/>
    <property type="match status" value="1"/>
</dbReference>
<evidence type="ECO:0000313" key="7">
    <source>
        <dbReference type="Proteomes" id="UP001556692"/>
    </source>
</evidence>
<dbReference type="Proteomes" id="UP001556692">
    <property type="component" value="Unassembled WGS sequence"/>
</dbReference>
<comment type="similarity">
    <text evidence="1">Belongs to the metallo-beta-lactamase superfamily.</text>
</comment>
<dbReference type="SUPFAM" id="SSF56281">
    <property type="entry name" value="Metallo-hydrolase/oxidoreductase"/>
    <property type="match status" value="1"/>
</dbReference>
<evidence type="ECO:0000256" key="4">
    <source>
        <dbReference type="ARBA" id="ARBA00022833"/>
    </source>
</evidence>
<dbReference type="RefSeq" id="WP_367956131.1">
    <property type="nucleotide sequence ID" value="NZ_JBDPGJ010000005.1"/>
</dbReference>
<dbReference type="PANTHER" id="PTHR42978">
    <property type="entry name" value="QUORUM-QUENCHING LACTONASE YTNP-RELATED-RELATED"/>
    <property type="match status" value="1"/>
</dbReference>
<evidence type="ECO:0000259" key="5">
    <source>
        <dbReference type="SMART" id="SM00849"/>
    </source>
</evidence>
<dbReference type="InterPro" id="IPR001279">
    <property type="entry name" value="Metallo-B-lactamas"/>
</dbReference>
<evidence type="ECO:0000256" key="2">
    <source>
        <dbReference type="ARBA" id="ARBA00022723"/>
    </source>
</evidence>
<dbReference type="EMBL" id="JBDPGJ010000005">
    <property type="protein sequence ID" value="MEX0408260.1"/>
    <property type="molecule type" value="Genomic_DNA"/>
</dbReference>